<evidence type="ECO:0000313" key="5">
    <source>
        <dbReference type="EMBL" id="WPK25967.1"/>
    </source>
</evidence>
<dbReference type="PANTHER" id="PTHR22838:SF0">
    <property type="entry name" value="WD REPEAT-CONTAINING PROTEIN 26"/>
    <property type="match status" value="1"/>
</dbReference>
<dbReference type="EMBL" id="CP138897">
    <property type="protein sequence ID" value="WPK25967.1"/>
    <property type="molecule type" value="Genomic_DNA"/>
</dbReference>
<dbReference type="InterPro" id="IPR001680">
    <property type="entry name" value="WD40_rpt"/>
</dbReference>
<dbReference type="GO" id="GO:0043161">
    <property type="term" value="P:proteasome-mediated ubiquitin-dependent protein catabolic process"/>
    <property type="evidence" value="ECO:0007669"/>
    <property type="project" value="TreeGrafter"/>
</dbReference>
<dbReference type="InterPro" id="IPR051350">
    <property type="entry name" value="WD_repeat-ST_regulator"/>
</dbReference>
<dbReference type="GeneID" id="88174373"/>
<evidence type="ECO:0000256" key="4">
    <source>
        <dbReference type="SAM" id="MobiDB-lite"/>
    </source>
</evidence>
<keyword evidence="6" id="KW-1185">Reference proteome</keyword>
<dbReference type="AlphaFoldDB" id="A0AAX4HBN8"/>
<evidence type="ECO:0000256" key="2">
    <source>
        <dbReference type="ARBA" id="ARBA00022737"/>
    </source>
</evidence>
<sequence>MLENLQLKLVSNALVELGHANLAGSLNKKMAAATQSAETIELIDLIERLSNDQDYNQLLDLFGEKSQLYTSVLSREKKIIGTYIVQRFILLRMLLEIQEGGKNCTADDAELFLLSKVVPAREAMKKIGAPLVPLQLSNEEDNYLSELIKHNGHSDQTKFQVLGSEALLVPIKSNTFLGVSTSYGCLSLILTYLLPEVMGLLSDSGAEDEAQGAANYTLVETFHDALLYRVTHAPFYLTPRLDTSSEKQLLKKVLTSEYQNENQFPIHKLHTLRDHVNEVWFAKFSPSGRFLATGSLDETCIIYDVADDFNNIAVLTSLPEEDEAVFNNQTFKPALNKRKGVVYISWEPYERYLVICSLDTVIRVWNIETLTSKKRVTRSMDDMVPKLYSCFSLGEGTRVWPCEFLATSKESTPRFIVGSPDKVLKAFNIDGLELLDFYSDTEEWQKVLEEETASNAVDDEPESSNHQKSNASQFDRVNDLAISPNGKYLVSANNDKQVFFYEIPDLTNPVAMTNKLGLLSVSGRLTSCNLSASGKYMLLSIAPELLQVWDISPLEHGEKPFLKSILIGLSQALYMIRSCFGYLPLSSGMEELILSGSDDGCIYIWRLETGQLITKVQGHTGLCNSVDWNRFYNPPKNGTDYGSYWCSVGDDKLVHIWGPKNRQK</sequence>
<dbReference type="Gene3D" id="2.130.10.10">
    <property type="entry name" value="YVTN repeat-like/Quinoprotein amine dehydrogenase"/>
    <property type="match status" value="1"/>
</dbReference>
<organism evidence="5 6">
    <name type="scientific">Australozyma saopauloensis</name>
    <dbReference type="NCBI Taxonomy" id="291208"/>
    <lineage>
        <taxon>Eukaryota</taxon>
        <taxon>Fungi</taxon>
        <taxon>Dikarya</taxon>
        <taxon>Ascomycota</taxon>
        <taxon>Saccharomycotina</taxon>
        <taxon>Pichiomycetes</taxon>
        <taxon>Metschnikowiaceae</taxon>
        <taxon>Australozyma</taxon>
    </lineage>
</organism>
<dbReference type="RefSeq" id="XP_062878349.1">
    <property type="nucleotide sequence ID" value="XM_063022279.1"/>
</dbReference>
<dbReference type="InterPro" id="IPR015943">
    <property type="entry name" value="WD40/YVTN_repeat-like_dom_sf"/>
</dbReference>
<dbReference type="PROSITE" id="PS00678">
    <property type="entry name" value="WD_REPEATS_1"/>
    <property type="match status" value="1"/>
</dbReference>
<dbReference type="KEGG" id="asau:88174373"/>
<dbReference type="SMART" id="SM00320">
    <property type="entry name" value="WD40"/>
    <property type="match status" value="6"/>
</dbReference>
<dbReference type="PANTHER" id="PTHR22838">
    <property type="entry name" value="WD REPEAT PROTEIN 26-RELATED"/>
    <property type="match status" value="1"/>
</dbReference>
<feature type="repeat" description="WD" evidence="3">
    <location>
        <begin position="592"/>
        <end position="615"/>
    </location>
</feature>
<keyword evidence="1 3" id="KW-0853">WD repeat</keyword>
<feature type="region of interest" description="Disordered" evidence="4">
    <location>
        <begin position="452"/>
        <end position="471"/>
    </location>
</feature>
<dbReference type="SUPFAM" id="SSF50978">
    <property type="entry name" value="WD40 repeat-like"/>
    <property type="match status" value="1"/>
</dbReference>
<reference evidence="5 6" key="1">
    <citation type="submission" date="2023-10" db="EMBL/GenBank/DDBJ databases">
        <title>Draft Genome Sequence of Candida saopaulonensis from a very Premature Infant with Sepsis.</title>
        <authorList>
            <person name="Ning Y."/>
            <person name="Dai R."/>
            <person name="Xiao M."/>
            <person name="Xu Y."/>
            <person name="Yan Q."/>
            <person name="Zhang L."/>
        </authorList>
    </citation>
    <scope>NUCLEOTIDE SEQUENCE [LARGE SCALE GENOMIC DNA]</scope>
    <source>
        <strain evidence="5 6">19XY460</strain>
    </source>
</reference>
<feature type="repeat" description="WD" evidence="3">
    <location>
        <begin position="272"/>
        <end position="305"/>
    </location>
</feature>
<name>A0AAX4HBN8_9ASCO</name>
<dbReference type="Proteomes" id="UP001338582">
    <property type="component" value="Chromosome 4"/>
</dbReference>
<protein>
    <submittedName>
        <fullName evidence="5">Uncharacterized protein</fullName>
    </submittedName>
</protein>
<dbReference type="GO" id="GO:0034657">
    <property type="term" value="C:GID complex"/>
    <property type="evidence" value="ECO:0007669"/>
    <property type="project" value="TreeGrafter"/>
</dbReference>
<evidence type="ECO:0000313" key="6">
    <source>
        <dbReference type="Proteomes" id="UP001338582"/>
    </source>
</evidence>
<feature type="repeat" description="WD" evidence="3">
    <location>
        <begin position="334"/>
        <end position="375"/>
    </location>
</feature>
<dbReference type="PROSITE" id="PS50082">
    <property type="entry name" value="WD_REPEATS_2"/>
    <property type="match status" value="3"/>
</dbReference>
<dbReference type="Pfam" id="PF00400">
    <property type="entry name" value="WD40"/>
    <property type="match status" value="4"/>
</dbReference>
<evidence type="ECO:0000256" key="3">
    <source>
        <dbReference type="PROSITE-ProRule" id="PRU00221"/>
    </source>
</evidence>
<dbReference type="InterPro" id="IPR019775">
    <property type="entry name" value="WD40_repeat_CS"/>
</dbReference>
<dbReference type="InterPro" id="IPR036322">
    <property type="entry name" value="WD40_repeat_dom_sf"/>
</dbReference>
<evidence type="ECO:0000256" key="1">
    <source>
        <dbReference type="ARBA" id="ARBA00022574"/>
    </source>
</evidence>
<keyword evidence="2" id="KW-0677">Repeat</keyword>
<gene>
    <name evidence="5" type="ORF">PUMCH_003309</name>
</gene>
<proteinExistence type="predicted"/>
<accession>A0AAX4HBN8</accession>